<gene>
    <name evidence="1" type="ORF">GALL_311780</name>
</gene>
<proteinExistence type="predicted"/>
<reference evidence="1" key="1">
    <citation type="submission" date="2016-10" db="EMBL/GenBank/DDBJ databases">
        <title>Sequence of Gallionella enrichment culture.</title>
        <authorList>
            <person name="Poehlein A."/>
            <person name="Muehling M."/>
            <person name="Daniel R."/>
        </authorList>
    </citation>
    <scope>NUCLEOTIDE SEQUENCE</scope>
</reference>
<comment type="caution">
    <text evidence="1">The sequence shown here is derived from an EMBL/GenBank/DDBJ whole genome shotgun (WGS) entry which is preliminary data.</text>
</comment>
<evidence type="ECO:0000313" key="1">
    <source>
        <dbReference type="EMBL" id="OIQ86959.1"/>
    </source>
</evidence>
<organism evidence="1">
    <name type="scientific">mine drainage metagenome</name>
    <dbReference type="NCBI Taxonomy" id="410659"/>
    <lineage>
        <taxon>unclassified sequences</taxon>
        <taxon>metagenomes</taxon>
        <taxon>ecological metagenomes</taxon>
    </lineage>
</organism>
<sequence>MKSTKLSYGLMLLAGLLISGVALADRGHVGVGFYFGGPFPGYYPPAYYPYPYYPPYYPPAVMTVPAQPQVYIEQASPEPQQAPAPQASSYWYHCSNPEGYYPYIKECPEGWQKVVPTPPPQK</sequence>
<name>A0A1J5R4J1_9ZZZZ</name>
<protein>
    <recommendedName>
        <fullName evidence="2">Proline-rich region</fullName>
    </recommendedName>
</protein>
<evidence type="ECO:0008006" key="2">
    <source>
        <dbReference type="Google" id="ProtNLM"/>
    </source>
</evidence>
<dbReference type="AlphaFoldDB" id="A0A1J5R4J1"/>
<dbReference type="EMBL" id="MLJW01000449">
    <property type="protein sequence ID" value="OIQ86959.1"/>
    <property type="molecule type" value="Genomic_DNA"/>
</dbReference>
<accession>A0A1J5R4J1</accession>